<dbReference type="AlphaFoldDB" id="A0A371JTE2"/>
<dbReference type="EMBL" id="QTJX01000001">
    <property type="protein sequence ID" value="RDY61071.1"/>
    <property type="molecule type" value="Genomic_DNA"/>
</dbReference>
<reference evidence="1 2" key="1">
    <citation type="submission" date="2018-08" db="EMBL/GenBank/DDBJ databases">
        <title>Muricauda nanhaiensis sp. nov., isolated from seawater of the South China Sea.</title>
        <authorList>
            <person name="Dang Y."/>
        </authorList>
    </citation>
    <scope>NUCLEOTIDE SEQUENCE [LARGE SCALE GENOMIC DNA]</scope>
    <source>
        <strain evidence="1 2">SM1704</strain>
    </source>
</reference>
<gene>
    <name evidence="1" type="ORF">DX873_02550</name>
</gene>
<keyword evidence="2" id="KW-1185">Reference proteome</keyword>
<dbReference type="OrthoDB" id="1143855at2"/>
<dbReference type="RefSeq" id="WP_116182954.1">
    <property type="nucleotide sequence ID" value="NZ_QTJX01000001.1"/>
</dbReference>
<proteinExistence type="predicted"/>
<evidence type="ECO:0000313" key="2">
    <source>
        <dbReference type="Proteomes" id="UP000261828"/>
    </source>
</evidence>
<organism evidence="1 2">
    <name type="scientific">Flagellimonas nanhaiensis</name>
    <dbReference type="NCBI Taxonomy" id="2292706"/>
    <lineage>
        <taxon>Bacteria</taxon>
        <taxon>Pseudomonadati</taxon>
        <taxon>Bacteroidota</taxon>
        <taxon>Flavobacteriia</taxon>
        <taxon>Flavobacteriales</taxon>
        <taxon>Flavobacteriaceae</taxon>
        <taxon>Flagellimonas</taxon>
    </lineage>
</organism>
<sequence>MKHVSFFLVFLMVWGCKEESVSTSDLHFLNGYWEINTVEFPDGNEKQYKVNPNIDFIYLENEKGFRKKVQPKFDGTYTTNNDSEVLAVHNQNGSITLRYKNGNNEWEEKLTQLDSLSFSVVNQEGLKYSYKRFQPISIPK</sequence>
<comment type="caution">
    <text evidence="1">The sequence shown here is derived from an EMBL/GenBank/DDBJ whole genome shotgun (WGS) entry which is preliminary data.</text>
</comment>
<evidence type="ECO:0008006" key="3">
    <source>
        <dbReference type="Google" id="ProtNLM"/>
    </source>
</evidence>
<protein>
    <recommendedName>
        <fullName evidence="3">Lipocalin-like domain-containing protein</fullName>
    </recommendedName>
</protein>
<evidence type="ECO:0000313" key="1">
    <source>
        <dbReference type="EMBL" id="RDY61071.1"/>
    </source>
</evidence>
<name>A0A371JTE2_9FLAO</name>
<accession>A0A371JTE2</accession>
<dbReference type="Proteomes" id="UP000261828">
    <property type="component" value="Unassembled WGS sequence"/>
</dbReference>